<sequence>MVISFIVICLEGISALVTSRANLSQIYHNGVFAQFVNSLKLGLAYKLGCL</sequence>
<accession>A0AAJ4LVP5</accession>
<reference evidence="2 3" key="1">
    <citation type="submission" date="2020-11" db="EMBL/GenBank/DDBJ databases">
        <title>Complete and Circularized Genome Assembly of a human isolate of Vibrio navarrensis biotype pommerensis with MiSeq and MinION Sequence Data.</title>
        <authorList>
            <person name="Schwartz K."/>
            <person name="Borowiak M."/>
            <person name="Deneke C."/>
            <person name="Balau V."/>
            <person name="Metelmann C."/>
            <person name="Strauch E."/>
        </authorList>
    </citation>
    <scope>NUCLEOTIDE SEQUENCE [LARGE SCALE GENOMIC DNA]</scope>
    <source>
        <strain evidence="2 3">20-VB00237</strain>
    </source>
</reference>
<dbReference type="EMBL" id="CP065217">
    <property type="protein sequence ID" value="QPL52316.1"/>
    <property type="molecule type" value="Genomic_DNA"/>
</dbReference>
<dbReference type="EMBL" id="CP065217">
    <property type="protein sequence ID" value="QPL55030.1"/>
    <property type="molecule type" value="Genomic_DNA"/>
</dbReference>
<evidence type="ECO:0000313" key="1">
    <source>
        <dbReference type="EMBL" id="QPL52316.1"/>
    </source>
</evidence>
<dbReference type="AlphaFoldDB" id="A0AAJ4LVP5"/>
<organism evidence="2 3">
    <name type="scientific">Vibrio navarrensis</name>
    <dbReference type="NCBI Taxonomy" id="29495"/>
    <lineage>
        <taxon>Bacteria</taxon>
        <taxon>Pseudomonadati</taxon>
        <taxon>Pseudomonadota</taxon>
        <taxon>Gammaproteobacteria</taxon>
        <taxon>Vibrionales</taxon>
        <taxon>Vibrionaceae</taxon>
        <taxon>Vibrio</taxon>
    </lineage>
</organism>
<proteinExistence type="predicted"/>
<protein>
    <submittedName>
        <fullName evidence="2">DUF565 domain-containing protein</fullName>
    </submittedName>
</protein>
<name>A0AAJ4LVP5_9VIBR</name>
<evidence type="ECO:0000313" key="3">
    <source>
        <dbReference type="Proteomes" id="UP000594435"/>
    </source>
</evidence>
<dbReference type="Proteomes" id="UP000594435">
    <property type="component" value="Chromosome 1"/>
</dbReference>
<evidence type="ECO:0000313" key="2">
    <source>
        <dbReference type="EMBL" id="QPL55030.1"/>
    </source>
</evidence>
<gene>
    <name evidence="2" type="ORF">I3X05_07940</name>
    <name evidence="1" type="ORF">I3X05_09605</name>
</gene>